<gene>
    <name evidence="2" type="ORF">GX576_06910</name>
</gene>
<dbReference type="Proteomes" id="UP000536534">
    <property type="component" value="Unassembled WGS sequence"/>
</dbReference>
<feature type="chain" id="PRO_5031458159" evidence="1">
    <location>
        <begin position="24"/>
        <end position="47"/>
    </location>
</feature>
<evidence type="ECO:0000313" key="2">
    <source>
        <dbReference type="EMBL" id="NLF54113.1"/>
    </source>
</evidence>
<protein>
    <submittedName>
        <fullName evidence="2">Uncharacterized protein</fullName>
    </submittedName>
</protein>
<evidence type="ECO:0000256" key="1">
    <source>
        <dbReference type="SAM" id="SignalP"/>
    </source>
</evidence>
<feature type="signal peptide" evidence="1">
    <location>
        <begin position="1"/>
        <end position="23"/>
    </location>
</feature>
<evidence type="ECO:0000313" key="3">
    <source>
        <dbReference type="Proteomes" id="UP000536534"/>
    </source>
</evidence>
<proteinExistence type="predicted"/>
<comment type="caution">
    <text evidence="2">The sequence shown here is derived from an EMBL/GenBank/DDBJ whole genome shotgun (WGS) entry which is preliminary data.</text>
</comment>
<sequence>MRLRNCALLVGASLTLAACATMAPNPHNEPAWAWAPLGEVERFYASG</sequence>
<reference evidence="2 3" key="1">
    <citation type="journal article" date="2020" name="Biotechnol. Biofuels">
        <title>New insights from the biogas microbiome by comprehensive genome-resolved metagenomics of nearly 1600 species originating from multiple anaerobic digesters.</title>
        <authorList>
            <person name="Campanaro S."/>
            <person name="Treu L."/>
            <person name="Rodriguez-R L.M."/>
            <person name="Kovalovszki A."/>
            <person name="Ziels R.M."/>
            <person name="Maus I."/>
            <person name="Zhu X."/>
            <person name="Kougias P.G."/>
            <person name="Basile A."/>
            <person name="Luo G."/>
            <person name="Schluter A."/>
            <person name="Konstantinidis K.T."/>
            <person name="Angelidaki I."/>
        </authorList>
    </citation>
    <scope>NUCLEOTIDE SEQUENCE [LARGE SCALE GENOMIC DNA]</scope>
    <source>
        <strain evidence="2">AS06rmzACSIP_256</strain>
    </source>
</reference>
<dbReference type="EMBL" id="JAAYYV010000184">
    <property type="protein sequence ID" value="NLF54113.1"/>
    <property type="molecule type" value="Genomic_DNA"/>
</dbReference>
<keyword evidence="1" id="KW-0732">Signal</keyword>
<accession>A0A7X7LVK6</accession>
<name>A0A7X7LVK6_9RHOO</name>
<dbReference type="AlphaFoldDB" id="A0A7X7LVK6"/>
<organism evidence="2 3">
    <name type="scientific">Thauera phenolivorans</name>
    <dbReference type="NCBI Taxonomy" id="1792543"/>
    <lineage>
        <taxon>Bacteria</taxon>
        <taxon>Pseudomonadati</taxon>
        <taxon>Pseudomonadota</taxon>
        <taxon>Betaproteobacteria</taxon>
        <taxon>Rhodocyclales</taxon>
        <taxon>Zoogloeaceae</taxon>
        <taxon>Thauera</taxon>
    </lineage>
</organism>
<dbReference type="PROSITE" id="PS51257">
    <property type="entry name" value="PROKAR_LIPOPROTEIN"/>
    <property type="match status" value="1"/>
</dbReference>
<feature type="non-terminal residue" evidence="2">
    <location>
        <position position="47"/>
    </location>
</feature>